<evidence type="ECO:0000313" key="5">
    <source>
        <dbReference type="EMBL" id="KAG4412854.1"/>
    </source>
</evidence>
<dbReference type="InterPro" id="IPR036770">
    <property type="entry name" value="Ankyrin_rpt-contain_sf"/>
</dbReference>
<keyword evidence="1" id="KW-0677">Repeat</keyword>
<dbReference type="Gene3D" id="1.25.40.20">
    <property type="entry name" value="Ankyrin repeat-containing domain"/>
    <property type="match status" value="2"/>
</dbReference>
<reference evidence="5" key="1">
    <citation type="submission" date="2021-02" db="EMBL/GenBank/DDBJ databases">
        <title>Genome sequence Cadophora malorum strain M34.</title>
        <authorList>
            <person name="Stefanovic E."/>
            <person name="Vu D."/>
            <person name="Scully C."/>
            <person name="Dijksterhuis J."/>
            <person name="Roader J."/>
            <person name="Houbraken J."/>
        </authorList>
    </citation>
    <scope>NUCLEOTIDE SEQUENCE</scope>
    <source>
        <strain evidence="5">M34</strain>
    </source>
</reference>
<evidence type="ECO:0000256" key="2">
    <source>
        <dbReference type="ARBA" id="ARBA00023043"/>
    </source>
</evidence>
<feature type="repeat" description="ANK" evidence="3">
    <location>
        <begin position="1242"/>
        <end position="1274"/>
    </location>
</feature>
<dbReference type="SUPFAM" id="SSF48403">
    <property type="entry name" value="Ankyrin repeat"/>
    <property type="match status" value="2"/>
</dbReference>
<dbReference type="InterPro" id="IPR027417">
    <property type="entry name" value="P-loop_NTPase"/>
</dbReference>
<dbReference type="Pfam" id="PF24883">
    <property type="entry name" value="NPHP3_N"/>
    <property type="match status" value="1"/>
</dbReference>
<gene>
    <name evidence="5" type="ORF">IFR04_014015</name>
</gene>
<accession>A0A8H7T3L7</accession>
<feature type="repeat" description="ANK" evidence="3">
    <location>
        <begin position="797"/>
        <end position="829"/>
    </location>
</feature>
<dbReference type="Pfam" id="PF12796">
    <property type="entry name" value="Ank_2"/>
    <property type="match status" value="3"/>
</dbReference>
<dbReference type="Gene3D" id="3.40.50.300">
    <property type="entry name" value="P-loop containing nucleotide triphosphate hydrolases"/>
    <property type="match status" value="1"/>
</dbReference>
<name>A0A8H7T3L7_9HELO</name>
<dbReference type="PANTHER" id="PTHR24198">
    <property type="entry name" value="ANKYRIN REPEAT AND PROTEIN KINASE DOMAIN-CONTAINING PROTEIN"/>
    <property type="match status" value="1"/>
</dbReference>
<evidence type="ECO:0000256" key="3">
    <source>
        <dbReference type="PROSITE-ProRule" id="PRU00023"/>
    </source>
</evidence>
<sequence length="1450" mass="163594">MEVVGLLGSITSLIEASQKLFRFAQDVYEADSQRWDVLQQLSCLDAVSNSIDKLKATDPYGNWVEDLDPNDPKSPACGLMVAVSKVEILLQVNVDSMPLRAKLENFKWHWKKKKLEPLFHEINQHCVSILVVLGWGQTEILSKIGSITRTTADNINSMREFMEEDRKKRDEVNISILQMAETVRNLEASDKMRQTEQEKAYRKEVEKWLSPLDFQVRQQAIIRKLDSIQGSSIGKWLFETDAFGYWKEGKTRLLKGIGEPGAGKTVLSSVVVDKLTKESPGIPVLCIFLEKVENLKQTPEALRGSLLKQIIQFKESGLSPDIRKAFDKATRTNTAPDDNQTIELLKAEIEHYSRMFVVVDGLDEASEEARWFIENDLPDIDAKKLSIFTTSRPDKPKDLGMFCNACHQECIRYFLCTDCEECETCHEQDIECLTLCVSCFGGGVRCPHDSAHELQDTTQEEYEIMISTPDRDIERFVIESIRADMPKKLPKTSLSRNVGRNELARRCAQLPDLFEQVRKFIVEKAEGRFLLAREFVKSFKKKHTLGDIKRMLKTQGSIGIFPLYDEDMAWIVKQENGGLAREVLSLVYHAKRTLTLLELQQALATRNGDIEHDPEDTIHEDDILNATKGLVAIDRLETSADDLDVIVRFDHLTRREYFDTNWQSWFETGQVDLTNKCLTFLNFEIFTKPCASEDAFKVKEKKLPFVSYAVQFWGEHVRDVGRASTEVIDRAVAYMKSSSRVDAYIQAAWAANTRHRDKWDVRRSIHPLHICGWFDLGHLIPALGYGTADIDVEETTHQQTALMYACRRGNVETVQRFLELGADVNKQSRKGRTPLFEAIQRLQKDCKSHELNGDSKFLKKAFNSKEDIKKSEQIVKLLLASKHGNNFNPNIRNPKLLQRTALITSIAFMQVTIALDILNQDKLDVNIADVEGTTALCLSARFGMIEVVARLLQFPCIDIDATEIGDQRTALLFAARYSPVTEVVDLLLSKGANPNKADMRGRNPLVMSMLTDNEDIFQTFIGKCSPVIELTCIDKDGRSLMHWAAEAGNASAINALYSKGVQVNSRDSLGMTALYDACRCGKAEAASRLLEFGADRDVKDNLGRTPARVAMQYGHTELVDICNIEGEDLPDTIDLPAWSLAITRQLGKITELVASNKSSLGMREPRTIRTALHCSLLGNYRDEEDNVQIPILRTLLNEGNMSTDDGDRYGQTPLHFAAMFGNLEATKLLLERDASLDAVDDFGLTPLLIAYKNKHLNVATLLIEAGAAIDSQRMDLEELLFAALKLESQIAVHYLIAAGADRMAMDEDGRTPDMIAEQSKDKELIKIMKAARSTRIKAPTKSMSTKYVVSELRDAIEEVDEILEEAHSGIMFNGVPARNYCHTPFSARNFDFGKEVEHGKLVEVEAKQMPHLETRPRREDEVEKMLGDVSLSATSTFFRRSLVEELPRAS</sequence>
<dbReference type="InterPro" id="IPR002110">
    <property type="entry name" value="Ankyrin_rpt"/>
</dbReference>
<dbReference type="SMART" id="SM00248">
    <property type="entry name" value="ANK"/>
    <property type="match status" value="12"/>
</dbReference>
<proteinExistence type="predicted"/>
<dbReference type="OrthoDB" id="195446at2759"/>
<evidence type="ECO:0000259" key="4">
    <source>
        <dbReference type="Pfam" id="PF24883"/>
    </source>
</evidence>
<organism evidence="5 6">
    <name type="scientific">Cadophora malorum</name>
    <dbReference type="NCBI Taxonomy" id="108018"/>
    <lineage>
        <taxon>Eukaryota</taxon>
        <taxon>Fungi</taxon>
        <taxon>Dikarya</taxon>
        <taxon>Ascomycota</taxon>
        <taxon>Pezizomycotina</taxon>
        <taxon>Leotiomycetes</taxon>
        <taxon>Helotiales</taxon>
        <taxon>Ploettnerulaceae</taxon>
        <taxon>Cadophora</taxon>
    </lineage>
</organism>
<evidence type="ECO:0000313" key="6">
    <source>
        <dbReference type="Proteomes" id="UP000664132"/>
    </source>
</evidence>
<keyword evidence="2 3" id="KW-0040">ANK repeat</keyword>
<dbReference type="InterPro" id="IPR056884">
    <property type="entry name" value="NPHP3-like_N"/>
</dbReference>
<feature type="domain" description="Nephrocystin 3-like N-terminal" evidence="4">
    <location>
        <begin position="234"/>
        <end position="392"/>
    </location>
</feature>
<dbReference type="PRINTS" id="PR01415">
    <property type="entry name" value="ANKYRIN"/>
</dbReference>
<dbReference type="PROSITE" id="PS50088">
    <property type="entry name" value="ANK_REPEAT"/>
    <property type="match status" value="6"/>
</dbReference>
<feature type="repeat" description="ANK" evidence="3">
    <location>
        <begin position="966"/>
        <end position="999"/>
    </location>
</feature>
<dbReference type="EMBL" id="JAFJYH010000349">
    <property type="protein sequence ID" value="KAG4412854.1"/>
    <property type="molecule type" value="Genomic_DNA"/>
</dbReference>
<protein>
    <recommendedName>
        <fullName evidence="4">Nephrocystin 3-like N-terminal domain-containing protein</fullName>
    </recommendedName>
</protein>
<feature type="repeat" description="ANK" evidence="3">
    <location>
        <begin position="1036"/>
        <end position="1068"/>
    </location>
</feature>
<comment type="caution">
    <text evidence="5">The sequence shown here is derived from an EMBL/GenBank/DDBJ whole genome shotgun (WGS) entry which is preliminary data.</text>
</comment>
<dbReference type="Pfam" id="PF00023">
    <property type="entry name" value="Ank"/>
    <property type="match status" value="1"/>
</dbReference>
<feature type="repeat" description="ANK" evidence="3">
    <location>
        <begin position="1209"/>
        <end position="1241"/>
    </location>
</feature>
<keyword evidence="6" id="KW-1185">Reference proteome</keyword>
<feature type="repeat" description="ANK" evidence="3">
    <location>
        <begin position="1069"/>
        <end position="1101"/>
    </location>
</feature>
<dbReference type="PROSITE" id="PS50297">
    <property type="entry name" value="ANK_REP_REGION"/>
    <property type="match status" value="6"/>
</dbReference>
<dbReference type="PANTHER" id="PTHR24198:SF165">
    <property type="entry name" value="ANKYRIN REPEAT-CONTAINING PROTEIN-RELATED"/>
    <property type="match status" value="1"/>
</dbReference>
<evidence type="ECO:0000256" key="1">
    <source>
        <dbReference type="ARBA" id="ARBA00022737"/>
    </source>
</evidence>
<dbReference type="Proteomes" id="UP000664132">
    <property type="component" value="Unassembled WGS sequence"/>
</dbReference>